<keyword evidence="4" id="KW-0479">Metal-binding</keyword>
<keyword evidence="9" id="KW-1185">Reference proteome</keyword>
<sequence length="367" mass="41517">MIPISLMVRGFGSVSFRIKGKEKSKFSSRERPVIAWNITGMCNVRCKHCYISAPMNKELDKETALRLIEEMGEIRIPLVILTGGEPFLRKDLLEIVEKLREKDVKVAISTNGTLINEEIAGKLANKVEYVGVSLDSSNEDWHDEFRGVKGAFREALKGIRNLISAGIPTGLRMTLTRLNVDSVPSYIDLALSLGVSRVVFYHLSATGRAKELADWYMTKDQYFRFMDYIIEIAKTVDMEIETTMAPFDGIYVAYKIAKDKQEFRKLLNFVRSDGIVSIYPDGEVHPNQFMDFISLGNVRKEKLSEILGRGFHVELNGPKCSKCPFKSWCNGGDRARAFYFSGIDGDDPQCFLDVETIGNLLYDRGEE</sequence>
<dbReference type="PANTHER" id="PTHR11228:SF7">
    <property type="entry name" value="PQQA PEPTIDE CYCLASE"/>
    <property type="match status" value="1"/>
</dbReference>
<keyword evidence="5" id="KW-0408">Iron</keyword>
<keyword evidence="3" id="KW-0949">S-adenosyl-L-methionine</keyword>
<dbReference type="SUPFAM" id="SSF102114">
    <property type="entry name" value="Radical SAM enzymes"/>
    <property type="match status" value="1"/>
</dbReference>
<organism evidence="8 9">
    <name type="scientific">Candidatus Methanodesulfokora washburnensis</name>
    <dbReference type="NCBI Taxonomy" id="2478471"/>
    <lineage>
        <taxon>Archaea</taxon>
        <taxon>Thermoproteota</taxon>
        <taxon>Candidatus Korarchaeia</taxon>
        <taxon>Candidatus Korarchaeia incertae sedis</taxon>
        <taxon>Candidatus Methanodesulfokora</taxon>
    </lineage>
</organism>
<dbReference type="SFLD" id="SFLDG01067">
    <property type="entry name" value="SPASM/twitch_domain_containing"/>
    <property type="match status" value="1"/>
</dbReference>
<reference evidence="8 9" key="1">
    <citation type="submission" date="2018-10" db="EMBL/GenBank/DDBJ databases">
        <title>Co-occurring genomic capacity for anaerobic methane metabolism and dissimilatory sulfite reduction discovered in the Korarchaeota.</title>
        <authorList>
            <person name="Mckay L.J."/>
            <person name="Dlakic M."/>
            <person name="Fields M.W."/>
            <person name="Delmont T.O."/>
            <person name="Eren A.M."/>
            <person name="Jay Z.J."/>
            <person name="Klingelsmith K.B."/>
            <person name="Rusch D.B."/>
            <person name="Inskeep W.P."/>
        </authorList>
    </citation>
    <scope>NUCLEOTIDE SEQUENCE [LARGE SCALE GENOMIC DNA]</scope>
    <source>
        <strain evidence="8 9">MDKW</strain>
    </source>
</reference>
<evidence type="ECO:0000256" key="4">
    <source>
        <dbReference type="ARBA" id="ARBA00022723"/>
    </source>
</evidence>
<evidence type="ECO:0000256" key="3">
    <source>
        <dbReference type="ARBA" id="ARBA00022691"/>
    </source>
</evidence>
<keyword evidence="2" id="KW-0004">4Fe-4S</keyword>
<dbReference type="InterPro" id="IPR006638">
    <property type="entry name" value="Elp3/MiaA/NifB-like_rSAM"/>
</dbReference>
<proteinExistence type="predicted"/>
<evidence type="ECO:0000256" key="5">
    <source>
        <dbReference type="ARBA" id="ARBA00023004"/>
    </source>
</evidence>
<dbReference type="PANTHER" id="PTHR11228">
    <property type="entry name" value="RADICAL SAM DOMAIN PROTEIN"/>
    <property type="match status" value="1"/>
</dbReference>
<dbReference type="GO" id="GO:0003824">
    <property type="term" value="F:catalytic activity"/>
    <property type="evidence" value="ECO:0007669"/>
    <property type="project" value="InterPro"/>
</dbReference>
<dbReference type="InterPro" id="IPR013785">
    <property type="entry name" value="Aldolase_TIM"/>
</dbReference>
<feature type="domain" description="Radical SAM core" evidence="7">
    <location>
        <begin position="28"/>
        <end position="237"/>
    </location>
</feature>
<dbReference type="EMBL" id="RCOS01000100">
    <property type="protein sequence ID" value="RSN74112.1"/>
    <property type="molecule type" value="Genomic_DNA"/>
</dbReference>
<evidence type="ECO:0000313" key="9">
    <source>
        <dbReference type="Proteomes" id="UP000277582"/>
    </source>
</evidence>
<evidence type="ECO:0000256" key="1">
    <source>
        <dbReference type="ARBA" id="ARBA00001966"/>
    </source>
</evidence>
<evidence type="ECO:0000259" key="7">
    <source>
        <dbReference type="PROSITE" id="PS51918"/>
    </source>
</evidence>
<dbReference type="PIRSF" id="PIRSF037420">
    <property type="entry name" value="PQQ_syn_pqqE"/>
    <property type="match status" value="1"/>
</dbReference>
<dbReference type="GO" id="GO:0006783">
    <property type="term" value="P:heme biosynthetic process"/>
    <property type="evidence" value="ECO:0007669"/>
    <property type="project" value="TreeGrafter"/>
</dbReference>
<dbReference type="InterPro" id="IPR050377">
    <property type="entry name" value="Radical_SAM_PqqE_MftC-like"/>
</dbReference>
<dbReference type="SMART" id="SM00729">
    <property type="entry name" value="Elp3"/>
    <property type="match status" value="1"/>
</dbReference>
<evidence type="ECO:0000256" key="2">
    <source>
        <dbReference type="ARBA" id="ARBA00022485"/>
    </source>
</evidence>
<dbReference type="CDD" id="cd01335">
    <property type="entry name" value="Radical_SAM"/>
    <property type="match status" value="1"/>
</dbReference>
<comment type="cofactor">
    <cofactor evidence="1">
        <name>[4Fe-4S] cluster</name>
        <dbReference type="ChEBI" id="CHEBI:49883"/>
    </cofactor>
</comment>
<dbReference type="RefSeq" id="WP_125671613.1">
    <property type="nucleotide sequence ID" value="NZ_RCOS01000100.1"/>
</dbReference>
<dbReference type="AlphaFoldDB" id="A0A3R9PED0"/>
<accession>A0A3R9PED0</accession>
<dbReference type="GO" id="GO:0046872">
    <property type="term" value="F:metal ion binding"/>
    <property type="evidence" value="ECO:0007669"/>
    <property type="project" value="UniProtKB-KW"/>
</dbReference>
<dbReference type="SFLD" id="SFLDG01386">
    <property type="entry name" value="main_SPASM_domain-containing"/>
    <property type="match status" value="1"/>
</dbReference>
<gene>
    <name evidence="8" type="ORF">D6D85_08725</name>
</gene>
<name>A0A3R9PED0_9CREN</name>
<dbReference type="InterPro" id="IPR017200">
    <property type="entry name" value="PqqE-like"/>
</dbReference>
<dbReference type="Proteomes" id="UP000277582">
    <property type="component" value="Unassembled WGS sequence"/>
</dbReference>
<dbReference type="SFLD" id="SFLDS00029">
    <property type="entry name" value="Radical_SAM"/>
    <property type="match status" value="1"/>
</dbReference>
<dbReference type="GO" id="GO:0051539">
    <property type="term" value="F:4 iron, 4 sulfur cluster binding"/>
    <property type="evidence" value="ECO:0007669"/>
    <property type="project" value="UniProtKB-KW"/>
</dbReference>
<keyword evidence="6" id="KW-0411">Iron-sulfur</keyword>
<protein>
    <submittedName>
        <fullName evidence="8">Radical SAM protein</fullName>
    </submittedName>
</protein>
<dbReference type="Pfam" id="PF04055">
    <property type="entry name" value="Radical_SAM"/>
    <property type="match status" value="1"/>
</dbReference>
<dbReference type="InterPro" id="IPR058240">
    <property type="entry name" value="rSAM_sf"/>
</dbReference>
<comment type="caution">
    <text evidence="8">The sequence shown here is derived from an EMBL/GenBank/DDBJ whole genome shotgun (WGS) entry which is preliminary data.</text>
</comment>
<dbReference type="InterPro" id="IPR007197">
    <property type="entry name" value="rSAM"/>
</dbReference>
<dbReference type="PROSITE" id="PS51918">
    <property type="entry name" value="RADICAL_SAM"/>
    <property type="match status" value="1"/>
</dbReference>
<dbReference type="OrthoDB" id="30736at2157"/>
<evidence type="ECO:0000313" key="8">
    <source>
        <dbReference type="EMBL" id="RSN74112.1"/>
    </source>
</evidence>
<dbReference type="Gene3D" id="3.20.20.70">
    <property type="entry name" value="Aldolase class I"/>
    <property type="match status" value="1"/>
</dbReference>
<evidence type="ECO:0000256" key="6">
    <source>
        <dbReference type="ARBA" id="ARBA00023014"/>
    </source>
</evidence>